<feature type="domain" description="HTH tetR-type" evidence="5">
    <location>
        <begin position="1"/>
        <end position="59"/>
    </location>
</feature>
<dbReference type="STRING" id="1391653.AKJ08_1723"/>
<dbReference type="InterPro" id="IPR009057">
    <property type="entry name" value="Homeodomain-like_sf"/>
</dbReference>
<evidence type="ECO:0000256" key="2">
    <source>
        <dbReference type="ARBA" id="ARBA00023125"/>
    </source>
</evidence>
<dbReference type="SUPFAM" id="SSF46689">
    <property type="entry name" value="Homeodomain-like"/>
    <property type="match status" value="1"/>
</dbReference>
<accession>A0A0K1PD60</accession>
<evidence type="ECO:0000313" key="7">
    <source>
        <dbReference type="Proteomes" id="UP000055590"/>
    </source>
</evidence>
<gene>
    <name evidence="6" type="ORF">AKJ08_1723</name>
</gene>
<dbReference type="PATRIC" id="fig|1391653.3.peg.1810"/>
<organism evidence="6 7">
    <name type="scientific">Vulgatibacter incomptus</name>
    <dbReference type="NCBI Taxonomy" id="1391653"/>
    <lineage>
        <taxon>Bacteria</taxon>
        <taxon>Pseudomonadati</taxon>
        <taxon>Myxococcota</taxon>
        <taxon>Myxococcia</taxon>
        <taxon>Myxococcales</taxon>
        <taxon>Cystobacterineae</taxon>
        <taxon>Vulgatibacteraceae</taxon>
        <taxon>Vulgatibacter</taxon>
    </lineage>
</organism>
<keyword evidence="3" id="KW-0804">Transcription</keyword>
<evidence type="ECO:0000256" key="3">
    <source>
        <dbReference type="ARBA" id="ARBA00023163"/>
    </source>
</evidence>
<dbReference type="PANTHER" id="PTHR30055:SF148">
    <property type="entry name" value="TETR-FAMILY TRANSCRIPTIONAL REGULATOR"/>
    <property type="match status" value="1"/>
</dbReference>
<evidence type="ECO:0000313" key="6">
    <source>
        <dbReference type="EMBL" id="AKU91336.1"/>
    </source>
</evidence>
<dbReference type="GO" id="GO:0003700">
    <property type="term" value="F:DNA-binding transcription factor activity"/>
    <property type="evidence" value="ECO:0007669"/>
    <property type="project" value="TreeGrafter"/>
</dbReference>
<feature type="DNA-binding region" description="H-T-H motif" evidence="4">
    <location>
        <begin position="22"/>
        <end position="41"/>
    </location>
</feature>
<protein>
    <submittedName>
        <fullName evidence="6">Transcriptional regulator, TetR family</fullName>
    </submittedName>
</protein>
<dbReference type="Pfam" id="PF00440">
    <property type="entry name" value="TetR_N"/>
    <property type="match status" value="1"/>
</dbReference>
<dbReference type="PANTHER" id="PTHR30055">
    <property type="entry name" value="HTH-TYPE TRANSCRIPTIONAL REGULATOR RUTR"/>
    <property type="match status" value="1"/>
</dbReference>
<evidence type="ECO:0000256" key="4">
    <source>
        <dbReference type="PROSITE-ProRule" id="PRU00335"/>
    </source>
</evidence>
<dbReference type="GO" id="GO:0000976">
    <property type="term" value="F:transcription cis-regulatory region binding"/>
    <property type="evidence" value="ECO:0007669"/>
    <property type="project" value="TreeGrafter"/>
</dbReference>
<dbReference type="InterPro" id="IPR050109">
    <property type="entry name" value="HTH-type_TetR-like_transc_reg"/>
</dbReference>
<dbReference type="InterPro" id="IPR011075">
    <property type="entry name" value="TetR_C"/>
</dbReference>
<dbReference type="Gene3D" id="1.10.357.10">
    <property type="entry name" value="Tetracycline Repressor, domain 2"/>
    <property type="match status" value="1"/>
</dbReference>
<dbReference type="PRINTS" id="PR00455">
    <property type="entry name" value="HTHTETR"/>
</dbReference>
<dbReference type="PROSITE" id="PS50977">
    <property type="entry name" value="HTH_TETR_2"/>
    <property type="match status" value="1"/>
</dbReference>
<dbReference type="Gene3D" id="1.10.10.60">
    <property type="entry name" value="Homeodomain-like"/>
    <property type="match status" value="1"/>
</dbReference>
<evidence type="ECO:0000259" key="5">
    <source>
        <dbReference type="PROSITE" id="PS50977"/>
    </source>
</evidence>
<reference evidence="6 7" key="1">
    <citation type="submission" date="2015-08" db="EMBL/GenBank/DDBJ databases">
        <authorList>
            <person name="Babu N.S."/>
            <person name="Beckwith C.J."/>
            <person name="Beseler K.G."/>
            <person name="Brison A."/>
            <person name="Carone J.V."/>
            <person name="Caskin T.P."/>
            <person name="Diamond M."/>
            <person name="Durham M.E."/>
            <person name="Foxe J.M."/>
            <person name="Go M."/>
            <person name="Henderson B.A."/>
            <person name="Jones I.B."/>
            <person name="McGettigan J.A."/>
            <person name="Micheletti S.J."/>
            <person name="Nasrallah M.E."/>
            <person name="Ortiz D."/>
            <person name="Piller C.R."/>
            <person name="Privatt S.R."/>
            <person name="Schneider S.L."/>
            <person name="Sharp S."/>
            <person name="Smith T.C."/>
            <person name="Stanton J.D."/>
            <person name="Ullery H.E."/>
            <person name="Wilson R.J."/>
            <person name="Serrano M.G."/>
            <person name="Buck G."/>
            <person name="Lee V."/>
            <person name="Wang Y."/>
            <person name="Carvalho R."/>
            <person name="Voegtly L."/>
            <person name="Shi R."/>
            <person name="Duckworth R."/>
            <person name="Johnson A."/>
            <person name="Loviza R."/>
            <person name="Walstead R."/>
            <person name="Shah Z."/>
            <person name="Kiflezghi M."/>
            <person name="Wade K."/>
            <person name="Ball S.L."/>
            <person name="Bradley K.W."/>
            <person name="Asai D.J."/>
            <person name="Bowman C.A."/>
            <person name="Russell D.A."/>
            <person name="Pope W.H."/>
            <person name="Jacobs-Sera D."/>
            <person name="Hendrix R.W."/>
            <person name="Hatfull G.F."/>
        </authorList>
    </citation>
    <scope>NUCLEOTIDE SEQUENCE [LARGE SCALE GENOMIC DNA]</scope>
    <source>
        <strain evidence="6 7">DSM 27710</strain>
    </source>
</reference>
<dbReference type="InterPro" id="IPR036271">
    <property type="entry name" value="Tet_transcr_reg_TetR-rel_C_sf"/>
</dbReference>
<keyword evidence="1" id="KW-0805">Transcription regulation</keyword>
<dbReference type="SUPFAM" id="SSF48498">
    <property type="entry name" value="Tetracyclin repressor-like, C-terminal domain"/>
    <property type="match status" value="1"/>
</dbReference>
<dbReference type="Proteomes" id="UP000055590">
    <property type="component" value="Chromosome"/>
</dbReference>
<keyword evidence="2 4" id="KW-0238">DNA-binding</keyword>
<evidence type="ECO:0000256" key="1">
    <source>
        <dbReference type="ARBA" id="ARBA00023015"/>
    </source>
</evidence>
<dbReference type="EMBL" id="CP012332">
    <property type="protein sequence ID" value="AKU91336.1"/>
    <property type="molecule type" value="Genomic_DNA"/>
</dbReference>
<sequence>MVQDVLQATIEVLGRQGYAALRVDEVAALAGVNKTTVYRRWPTKLELVSAAFHEIADRAIVAVDTGSLRSDLLAFFRARSEASSPARAAMIRLITTERANPEVAALARSRWEEHLGRVSALVERGVDRGELPAGTDAALVAEVIASASYVRFLQSGQKAEGPFLEAVIDLVLRGAVARPNREDGG</sequence>
<keyword evidence="7" id="KW-1185">Reference proteome</keyword>
<dbReference type="Pfam" id="PF16859">
    <property type="entry name" value="TetR_C_11"/>
    <property type="match status" value="1"/>
</dbReference>
<proteinExistence type="predicted"/>
<name>A0A0K1PD60_9BACT</name>
<dbReference type="InterPro" id="IPR001647">
    <property type="entry name" value="HTH_TetR"/>
</dbReference>
<dbReference type="AlphaFoldDB" id="A0A0K1PD60"/>
<dbReference type="KEGG" id="vin:AKJ08_1723"/>